<proteinExistence type="predicted"/>
<evidence type="ECO:0000313" key="3">
    <source>
        <dbReference type="Proteomes" id="UP000053060"/>
    </source>
</evidence>
<sequence length="83" mass="9131">MSLVPVNPVLRLDATRSVRVHVCGYPPGHESALRTEVEVTTSKKKDDEVRKDPPGPVDHGRNGGMATRENAPEVVERSDDDEK</sequence>
<dbReference type="PATRIC" id="fig|1441730.3.peg.614"/>
<feature type="compositionally biased region" description="Basic and acidic residues" evidence="1">
    <location>
        <begin position="31"/>
        <end position="61"/>
    </location>
</feature>
<dbReference type="EMBL" id="AZXY01000001">
    <property type="protein sequence ID" value="KSZ60411.1"/>
    <property type="molecule type" value="Genomic_DNA"/>
</dbReference>
<feature type="region of interest" description="Disordered" evidence="1">
    <location>
        <begin position="27"/>
        <end position="83"/>
    </location>
</feature>
<reference evidence="3" key="1">
    <citation type="submission" date="2015-01" db="EMBL/GenBank/DDBJ databases">
        <title>Draft genome sequence of Rhodococcus pyridinivorans strain KG-16, a hydrocarbon-degrading bacterium.</title>
        <authorList>
            <person name="Aggarwal R.K."/>
            <person name="Dawar C."/>
        </authorList>
    </citation>
    <scope>NUCLEOTIDE SEQUENCE [LARGE SCALE GENOMIC DNA]</scope>
    <source>
        <strain evidence="3">KG-16</strain>
    </source>
</reference>
<dbReference type="RefSeq" id="WP_060650522.1">
    <property type="nucleotide sequence ID" value="NZ_AZXY01000001.1"/>
</dbReference>
<evidence type="ECO:0000313" key="2">
    <source>
        <dbReference type="EMBL" id="KSZ60411.1"/>
    </source>
</evidence>
<organism evidence="2 3">
    <name type="scientific">Rhodococcus pyridinivorans KG-16</name>
    <dbReference type="NCBI Taxonomy" id="1441730"/>
    <lineage>
        <taxon>Bacteria</taxon>
        <taxon>Bacillati</taxon>
        <taxon>Actinomycetota</taxon>
        <taxon>Actinomycetes</taxon>
        <taxon>Mycobacteriales</taxon>
        <taxon>Nocardiaceae</taxon>
        <taxon>Rhodococcus</taxon>
    </lineage>
</organism>
<protein>
    <submittedName>
        <fullName evidence="2">Uncharacterized protein</fullName>
    </submittedName>
</protein>
<dbReference type="Proteomes" id="UP000053060">
    <property type="component" value="Unassembled WGS sequence"/>
</dbReference>
<comment type="caution">
    <text evidence="2">The sequence shown here is derived from an EMBL/GenBank/DDBJ whole genome shotgun (WGS) entry which is preliminary data.</text>
</comment>
<accession>A0A0V9UR03</accession>
<reference evidence="2 3" key="2">
    <citation type="journal article" date="2016" name="Genome Announc.">
        <title>Draft Genome Sequence of a Versatile Hydrocarbon-Degrading Bacterium, Rhodococcus pyridinivorans Strain KG-16, Collected from Oil Fields in India.</title>
        <authorList>
            <person name="Aggarwal R.K."/>
            <person name="Dawar C."/>
            <person name="Phanindranath R."/>
            <person name="Mutnuri L."/>
            <person name="Dayal A.M."/>
        </authorList>
    </citation>
    <scope>NUCLEOTIDE SEQUENCE [LARGE SCALE GENOMIC DNA]</scope>
    <source>
        <strain evidence="2 3">KG-16</strain>
    </source>
</reference>
<evidence type="ECO:0000256" key="1">
    <source>
        <dbReference type="SAM" id="MobiDB-lite"/>
    </source>
</evidence>
<gene>
    <name evidence="2" type="ORF">Z045_02915</name>
</gene>
<name>A0A0V9UR03_9NOCA</name>
<dbReference type="AlphaFoldDB" id="A0A0V9UR03"/>